<dbReference type="InterPro" id="IPR029057">
    <property type="entry name" value="PRTase-like"/>
</dbReference>
<evidence type="ECO:0000313" key="3">
    <source>
        <dbReference type="Proteomes" id="UP000671879"/>
    </source>
</evidence>
<dbReference type="Gene3D" id="3.40.50.2020">
    <property type="match status" value="1"/>
</dbReference>
<dbReference type="AlphaFoldDB" id="A0A9Q7AMX1"/>
<dbReference type="GO" id="GO:0016757">
    <property type="term" value="F:glycosyltransferase activity"/>
    <property type="evidence" value="ECO:0007669"/>
    <property type="project" value="UniProtKB-KW"/>
</dbReference>
<dbReference type="RefSeq" id="WP_274373021.1">
    <property type="nucleotide sequence ID" value="NZ_CP072943.1"/>
</dbReference>
<keyword evidence="3" id="KW-1185">Reference proteome</keyword>
<feature type="domain" description="Phosphoribosyltransferase" evidence="1">
    <location>
        <begin position="39"/>
        <end position="161"/>
    </location>
</feature>
<dbReference type="NCBIfam" id="NF005592">
    <property type="entry name" value="PRK07322.1"/>
    <property type="match status" value="1"/>
</dbReference>
<proteinExistence type="predicted"/>
<name>A0A9Q7AMX1_9BACT</name>
<keyword evidence="2" id="KW-0328">Glycosyltransferase</keyword>
<sequence length="180" mass="19548">MSDVYELHLCGLVRSLPKVRVAPDLSIASFVMLGDTELIEACAEALAERFPRQGLDLLVCPEAKGIPLTHAVARRLGLNYVVARKSVKSYMENPQVEEVRSITTAGVQTVVLDGVDARKLCGKKVAVVDDVVSTGGSLLSLEKLLERVGCRVVLRAAVLLEEGGFDGDLVYLDRLPLFRD</sequence>
<dbReference type="Proteomes" id="UP000671879">
    <property type="component" value="Chromosome"/>
</dbReference>
<dbReference type="SUPFAM" id="SSF53271">
    <property type="entry name" value="PRTase-like"/>
    <property type="match status" value="1"/>
</dbReference>
<dbReference type="KEGG" id="aram:KAR29_10900"/>
<dbReference type="EMBL" id="CP072943">
    <property type="protein sequence ID" value="QTX31832.1"/>
    <property type="molecule type" value="Genomic_DNA"/>
</dbReference>
<dbReference type="PANTHER" id="PTHR43218">
    <property type="entry name" value="PHOSPHORIBOSYLTRANSFERASE-RELATED"/>
    <property type="match status" value="1"/>
</dbReference>
<keyword evidence="2" id="KW-0808">Transferase</keyword>
<dbReference type="PANTHER" id="PTHR43218:SF1">
    <property type="entry name" value="PHOSPHORIBOSYLTRANSFERASE"/>
    <property type="match status" value="1"/>
</dbReference>
<protein>
    <submittedName>
        <fullName evidence="2">Adenine phosphoribosyltransferase</fullName>
    </submittedName>
</protein>
<dbReference type="Pfam" id="PF00156">
    <property type="entry name" value="Pribosyltran"/>
    <property type="match status" value="1"/>
</dbReference>
<organism evidence="2 3">
    <name type="scientific">Aminithiophilus ramosus</name>
    <dbReference type="NCBI Taxonomy" id="3029084"/>
    <lineage>
        <taxon>Bacteria</taxon>
        <taxon>Thermotogati</taxon>
        <taxon>Synergistota</taxon>
        <taxon>Synergistia</taxon>
        <taxon>Synergistales</taxon>
        <taxon>Aminithiophilaceae</taxon>
        <taxon>Aminithiophilus</taxon>
    </lineage>
</organism>
<evidence type="ECO:0000313" key="2">
    <source>
        <dbReference type="EMBL" id="QTX31832.1"/>
    </source>
</evidence>
<reference evidence="3" key="1">
    <citation type="submission" date="2021-04" db="EMBL/GenBank/DDBJ databases">
        <title>A novel Synergistetes isolate from a pyrite-forming mixed culture.</title>
        <authorList>
            <person name="Bunk B."/>
            <person name="Sproer C."/>
            <person name="Spring S."/>
            <person name="Pester M."/>
        </authorList>
    </citation>
    <scope>NUCLEOTIDE SEQUENCE [LARGE SCALE GENOMIC DNA]</scope>
    <source>
        <strain evidence="3">J.5.4.2-T.3.5.2</strain>
    </source>
</reference>
<dbReference type="CDD" id="cd06223">
    <property type="entry name" value="PRTases_typeI"/>
    <property type="match status" value="1"/>
</dbReference>
<evidence type="ECO:0000259" key="1">
    <source>
        <dbReference type="Pfam" id="PF00156"/>
    </source>
</evidence>
<gene>
    <name evidence="2" type="ORF">KAR29_10900</name>
</gene>
<dbReference type="InterPro" id="IPR000836">
    <property type="entry name" value="PRTase_dom"/>
</dbReference>
<accession>A0A9Q7AMX1</accession>